<keyword evidence="3" id="KW-0687">Ribonucleoprotein</keyword>
<gene>
    <name evidence="1" type="ORF">C1SCF055_LOCUS18318</name>
</gene>
<dbReference type="Proteomes" id="UP001152797">
    <property type="component" value="Unassembled WGS sequence"/>
</dbReference>
<dbReference type="OrthoDB" id="442508at2759"/>
<dbReference type="InterPro" id="IPR016024">
    <property type="entry name" value="ARM-type_fold"/>
</dbReference>
<name>A0A9P1CGU2_9DINO</name>
<dbReference type="EMBL" id="CAMXCT020001589">
    <property type="protein sequence ID" value="CAL1144779.1"/>
    <property type="molecule type" value="Genomic_DNA"/>
</dbReference>
<feature type="non-terminal residue" evidence="1">
    <location>
        <position position="1095"/>
    </location>
</feature>
<accession>A0A9P1CGU2</accession>
<dbReference type="EMBL" id="CAMXCT030001589">
    <property type="protein sequence ID" value="CAL4778716.1"/>
    <property type="molecule type" value="Genomic_DNA"/>
</dbReference>
<organism evidence="1">
    <name type="scientific">Cladocopium goreaui</name>
    <dbReference type="NCBI Taxonomy" id="2562237"/>
    <lineage>
        <taxon>Eukaryota</taxon>
        <taxon>Sar</taxon>
        <taxon>Alveolata</taxon>
        <taxon>Dinophyceae</taxon>
        <taxon>Suessiales</taxon>
        <taxon>Symbiodiniaceae</taxon>
        <taxon>Cladocopium</taxon>
    </lineage>
</organism>
<dbReference type="GO" id="GO:0005840">
    <property type="term" value="C:ribosome"/>
    <property type="evidence" value="ECO:0007669"/>
    <property type="project" value="UniProtKB-KW"/>
</dbReference>
<evidence type="ECO:0000313" key="4">
    <source>
        <dbReference type="Proteomes" id="UP001152797"/>
    </source>
</evidence>
<dbReference type="EMBL" id="CAMXCT010001589">
    <property type="protein sequence ID" value="CAI3991404.1"/>
    <property type="molecule type" value="Genomic_DNA"/>
</dbReference>
<evidence type="ECO:0000313" key="3">
    <source>
        <dbReference type="EMBL" id="CAL4778716.1"/>
    </source>
</evidence>
<sequence length="1095" mass="119382">MTQELWQRLHTAEGDQKLEVAHDLLAVAPQHQICWLFEWLAGAVLNKKNAAVPKEGSQLLCDVLDALPESYPLHSHVSWLLALPLREPSVAPALLERLLKRPPLAFHPSVEQAMAIFQKMSLSECAVRLLLRALESAAPKKAFRAVLDALPVFAGSGEDKNDSQNEEALVALVALLVLPQQLPGFEVLANNWEAASERAAGAEVYQAQLFSCLTKMMAEEKSRRGCCRLLVTFFAALVKAFGRHRAKEQVRQEQREKHLEEKKSPTAVEFLVFVQLWNLLKPWIKADSDAAVESLQRLWQMVRSHSLYRPREDQKGLQSKTLGACCGVLLKRLETSEQSTAEWACLEEMLQLDVAPFESRLQRFWSLLLGPHGASTGAARLGAKLLWTYAQLADLSSCLEALNDATSSQQGGAGSPLLAAPEFVQGLEDAARQLTALGQITGTWKMLLKSLKLQLEGPQGPPGPPSSAALLQPVLAGLAPNELCLQPMRDLFHETYDLLMGIQPWPASMDGLLLALCTLGRKLTSWELPSLLSAASSTCERSREGLERLVRSSHPEAAMHCLRAQRDALEKVEAQEVVTAAIQQVERDFSGSGSSIGSMGSSSRRVAMLTALAGAAPGRKRKGSVSELERLCALLLPEDGGQDLALLFSETETLLESKELCAALMRRLKAQLEELTSEPKVKRRRKSAAERGPLLARLRVLQRVVVSRVPVDRGQLLLLLRRAANTTEAAVAEAALMCLAELLRSHAGALEDSFLQDLEDDLRGRAALPVSEDMARALGLCSKALRRSAQGKVKKQSLAQFIAALLGQELGAAAPAAWRTPTPLALLRGAPAPPELPRVLAFLEAGGLTKLEGVLALQMSDDFREDGAPDLHVATVAAAQLLQLLGKEVQLQMSEELSWISYLPDVLRWMKENPGPHLQPLITVLGKQLEGLCKGEGRPVPDKELMDLLMAWAEQNQEENEAHDSFACLELWAKRSDCSAEFLERLSLRICSLPSEEASLRPLGSALARLVRGMRSSSSAALVAAQRLLGAAEDATRPSLLLCAADLLLALFAHASGSTRSSGRGLRRDRRHPQLSQLESLLLSCACESARKAPG</sequence>
<reference evidence="1" key="1">
    <citation type="submission" date="2022-10" db="EMBL/GenBank/DDBJ databases">
        <authorList>
            <person name="Chen Y."/>
            <person name="Dougan E. K."/>
            <person name="Chan C."/>
            <person name="Rhodes N."/>
            <person name="Thang M."/>
        </authorList>
    </citation>
    <scope>NUCLEOTIDE SEQUENCE</scope>
</reference>
<reference evidence="2" key="2">
    <citation type="submission" date="2024-04" db="EMBL/GenBank/DDBJ databases">
        <authorList>
            <person name="Chen Y."/>
            <person name="Shah S."/>
            <person name="Dougan E. K."/>
            <person name="Thang M."/>
            <person name="Chan C."/>
        </authorList>
    </citation>
    <scope>NUCLEOTIDE SEQUENCE [LARGE SCALE GENOMIC DNA]</scope>
</reference>
<protein>
    <submittedName>
        <fullName evidence="3">40S ribosomal protein S30</fullName>
    </submittedName>
</protein>
<comment type="caution">
    <text evidence="1">The sequence shown here is derived from an EMBL/GenBank/DDBJ whole genome shotgun (WGS) entry which is preliminary data.</text>
</comment>
<dbReference type="AlphaFoldDB" id="A0A9P1CGU2"/>
<proteinExistence type="predicted"/>
<evidence type="ECO:0000313" key="1">
    <source>
        <dbReference type="EMBL" id="CAI3991404.1"/>
    </source>
</evidence>
<keyword evidence="4" id="KW-1185">Reference proteome</keyword>
<dbReference type="SUPFAM" id="SSF48371">
    <property type="entry name" value="ARM repeat"/>
    <property type="match status" value="1"/>
</dbReference>
<evidence type="ECO:0000313" key="2">
    <source>
        <dbReference type="EMBL" id="CAL1144779.1"/>
    </source>
</evidence>
<keyword evidence="3" id="KW-0689">Ribosomal protein</keyword>